<name>A0A443K838_9RHOB</name>
<evidence type="ECO:0000259" key="5">
    <source>
        <dbReference type="Pfam" id="PF13356"/>
    </source>
</evidence>
<gene>
    <name evidence="7" type="ORF">D2T31_12680</name>
</gene>
<evidence type="ECO:0000256" key="4">
    <source>
        <dbReference type="SAM" id="MobiDB-lite"/>
    </source>
</evidence>
<dbReference type="PANTHER" id="PTHR30629">
    <property type="entry name" value="PROPHAGE INTEGRASE"/>
    <property type="match status" value="1"/>
</dbReference>
<comment type="caution">
    <text evidence="7">The sequence shown here is derived from an EMBL/GenBank/DDBJ whole genome shotgun (WGS) entry which is preliminary data.</text>
</comment>
<keyword evidence="2" id="KW-0229">DNA integration</keyword>
<protein>
    <submittedName>
        <fullName evidence="7">DUF4102 domain-containing protein</fullName>
    </submittedName>
</protein>
<feature type="domain" description="Integrase DNA-binding" evidence="5">
    <location>
        <begin position="2"/>
        <end position="51"/>
    </location>
</feature>
<dbReference type="GO" id="GO:0003677">
    <property type="term" value="F:DNA binding"/>
    <property type="evidence" value="ECO:0007669"/>
    <property type="project" value="UniProtKB-KW"/>
</dbReference>
<dbReference type="InterPro" id="IPR038488">
    <property type="entry name" value="Integrase_DNA-bd_sf"/>
</dbReference>
<feature type="region of interest" description="Disordered" evidence="4">
    <location>
        <begin position="42"/>
        <end position="64"/>
    </location>
</feature>
<evidence type="ECO:0000256" key="3">
    <source>
        <dbReference type="ARBA" id="ARBA00023125"/>
    </source>
</evidence>
<evidence type="ECO:0000259" key="6">
    <source>
        <dbReference type="Pfam" id="PF22022"/>
    </source>
</evidence>
<evidence type="ECO:0000256" key="1">
    <source>
        <dbReference type="ARBA" id="ARBA00008857"/>
    </source>
</evidence>
<dbReference type="InterPro" id="IPR010998">
    <property type="entry name" value="Integrase_recombinase_N"/>
</dbReference>
<sequence length="187" mass="20560">MLRATINGKRREIGLGTYPEPITLADAREQARELKRQIAAGRDPIAERQAARQSPANAEPVKPRSMTFRTAVSKFLASGQLDLLQNRKHAAQWGSTLYAYAYAVPTLGALTVEQIDKHSVADALAPIWWKIPETARRVRGRIETVIVGEEQTPAAGPVAESRIEIELAGGHRMRISGSYDPEALARL</sequence>
<accession>A0A443K838</accession>
<dbReference type="PANTHER" id="PTHR30629:SF2">
    <property type="entry name" value="PROPHAGE INTEGRASE INTS-RELATED"/>
    <property type="match status" value="1"/>
</dbReference>
<comment type="similarity">
    <text evidence="1">Belongs to the 'phage' integrase family.</text>
</comment>
<dbReference type="Gene3D" id="1.10.150.130">
    <property type="match status" value="1"/>
</dbReference>
<organism evidence="7 8">
    <name type="scientific">Paenirhodobacter populi</name>
    <dbReference type="NCBI Taxonomy" id="2306993"/>
    <lineage>
        <taxon>Bacteria</taxon>
        <taxon>Pseudomonadati</taxon>
        <taxon>Pseudomonadota</taxon>
        <taxon>Alphaproteobacteria</taxon>
        <taxon>Rhodobacterales</taxon>
        <taxon>Rhodobacter group</taxon>
        <taxon>Paenirhodobacter</taxon>
    </lineage>
</organism>
<evidence type="ECO:0000313" key="8">
    <source>
        <dbReference type="Proteomes" id="UP000285295"/>
    </source>
</evidence>
<dbReference type="GO" id="GO:0015074">
    <property type="term" value="P:DNA integration"/>
    <property type="evidence" value="ECO:0007669"/>
    <property type="project" value="UniProtKB-KW"/>
</dbReference>
<dbReference type="Pfam" id="PF13356">
    <property type="entry name" value="Arm-DNA-bind_3"/>
    <property type="match status" value="1"/>
</dbReference>
<evidence type="ECO:0000313" key="7">
    <source>
        <dbReference type="EMBL" id="RWR28961.1"/>
    </source>
</evidence>
<dbReference type="Proteomes" id="UP000285295">
    <property type="component" value="Unassembled WGS sequence"/>
</dbReference>
<reference evidence="7 8" key="2">
    <citation type="submission" date="2019-01" db="EMBL/GenBank/DDBJ databases">
        <authorList>
            <person name="Li Y."/>
        </authorList>
    </citation>
    <scope>NUCLEOTIDE SEQUENCE [LARGE SCALE GENOMIC DNA]</scope>
    <source>
        <strain evidence="7 8">D19-10-3-21</strain>
    </source>
</reference>
<dbReference type="Pfam" id="PF22022">
    <property type="entry name" value="Phage_int_M"/>
    <property type="match status" value="1"/>
</dbReference>
<evidence type="ECO:0000256" key="2">
    <source>
        <dbReference type="ARBA" id="ARBA00022908"/>
    </source>
</evidence>
<dbReference type="InterPro" id="IPR050808">
    <property type="entry name" value="Phage_Integrase"/>
</dbReference>
<dbReference type="EMBL" id="SAUX01000013">
    <property type="protein sequence ID" value="RWR28961.1"/>
    <property type="molecule type" value="Genomic_DNA"/>
</dbReference>
<proteinExistence type="inferred from homology"/>
<dbReference type="Gene3D" id="3.30.160.390">
    <property type="entry name" value="Integrase, DNA-binding domain"/>
    <property type="match status" value="1"/>
</dbReference>
<feature type="domain" description="Phage integrase central" evidence="6">
    <location>
        <begin position="68"/>
        <end position="146"/>
    </location>
</feature>
<dbReference type="InterPro" id="IPR053876">
    <property type="entry name" value="Phage_int_M"/>
</dbReference>
<feature type="non-terminal residue" evidence="7">
    <location>
        <position position="187"/>
    </location>
</feature>
<dbReference type="AlphaFoldDB" id="A0A443K838"/>
<keyword evidence="3" id="KW-0238">DNA-binding</keyword>
<reference evidence="7 8" key="1">
    <citation type="submission" date="2019-01" db="EMBL/GenBank/DDBJ databases">
        <title>Sinorhodobacter populi sp. nov. isolated from the symptomatic bark tissue of Populus euramericana canker.</title>
        <authorList>
            <person name="Xu G."/>
        </authorList>
    </citation>
    <scope>NUCLEOTIDE SEQUENCE [LARGE SCALE GENOMIC DNA]</scope>
    <source>
        <strain evidence="7 8">D19-10-3-21</strain>
    </source>
</reference>
<dbReference type="InterPro" id="IPR025166">
    <property type="entry name" value="Integrase_DNA_bind_dom"/>
</dbReference>